<sequence length="607" mass="67103">MARDFFCERLVLTSDGEVREIDLAHPVVCVVGPIDTGKTTLADCIKYALGLRVAWREVPGERLQTVTLFVRIEGMRIGLRRSLVRDVSNVELLDSNGGGVEEILDVEPKPDSDRRVVGEVLLDLLGLGEMFAPPSAVALLGSGARLTFEQLYAMCYLTQDVVDGTESVRGKANTTQSYRTVVELLLGLTDGPMRVLTARRDELSRTLSELRRQAETINAFLSGSAADLETELARSHDEEHAALQRLEEFKGRMRAATAHADPLRRRVQEAEQVLERYRRAVTDGEHTLGRLQQKVKELIHQRDNGPGRCSPCPVCCADLTLRPVPEGDCPLCLSELDPSVLAHALHAAQDALAAAERQLTEQVKAHSEAQTAWEQARIELDARTREEISPLAAQIELLAAAHATARTRTTMLERELEPHRRLAELHRSVQAAEDELKGVREEIRTRKNLLAGRQTTLGEFEEHFTELAGSVGLPGDPGARLNHSSLLPQVRAGNLTKVGHGVRCAINVVYRMAFLSYALVTGATDLPSFLVIDSPRKNVGYGDDDQELVGRLYTHFLDHIAGVRSGGALRARPHQIIIVDNDLPQLPKRLLDQMHTIELTRDNPLVP</sequence>
<dbReference type="Proteomes" id="UP000501753">
    <property type="component" value="Chromosome"/>
</dbReference>
<feature type="domain" description="Rad50/SbcC-type AAA" evidence="5">
    <location>
        <begin position="20"/>
        <end position="52"/>
    </location>
</feature>
<dbReference type="OrthoDB" id="580980at2"/>
<dbReference type="Pfam" id="PF13476">
    <property type="entry name" value="AAA_23"/>
    <property type="match status" value="1"/>
</dbReference>
<dbReference type="EMBL" id="CP029078">
    <property type="protein sequence ID" value="QCN83575.1"/>
    <property type="molecule type" value="Genomic_DNA"/>
</dbReference>
<dbReference type="PANTHER" id="PTHR32114">
    <property type="entry name" value="ABC TRANSPORTER ABCH.3"/>
    <property type="match status" value="1"/>
</dbReference>
<dbReference type="Proteomes" id="UP000271291">
    <property type="component" value="Chromosome"/>
</dbReference>
<organism evidence="6 8">
    <name type="scientific">Streptomyces griseoviridis</name>
    <dbReference type="NCBI Taxonomy" id="45398"/>
    <lineage>
        <taxon>Bacteria</taxon>
        <taxon>Bacillati</taxon>
        <taxon>Actinomycetota</taxon>
        <taxon>Actinomycetes</taxon>
        <taxon>Kitasatosporales</taxon>
        <taxon>Streptomycetaceae</taxon>
        <taxon>Streptomyces</taxon>
    </lineage>
</organism>
<dbReference type="EMBL" id="CP034687">
    <property type="protein sequence ID" value="AZS89587.1"/>
    <property type="molecule type" value="Genomic_DNA"/>
</dbReference>
<evidence type="ECO:0000256" key="3">
    <source>
        <dbReference type="ARBA" id="ARBA00013368"/>
    </source>
</evidence>
<keyword evidence="9" id="KW-1185">Reference proteome</keyword>
<reference evidence="6 8" key="2">
    <citation type="submission" date="2018-12" db="EMBL/GenBank/DDBJ databases">
        <title>Streptomyces griseoviridis F1-27 complete genome.</title>
        <authorList>
            <person name="Mariita R.M."/>
            <person name="Sello J.K."/>
        </authorList>
    </citation>
    <scope>NUCLEOTIDE SEQUENCE [LARGE SCALE GENOMIC DNA]</scope>
    <source>
        <strain evidence="6 8">F1-27</strain>
    </source>
</reference>
<dbReference type="InterPro" id="IPR038729">
    <property type="entry name" value="Rad50/SbcC_AAA"/>
</dbReference>
<dbReference type="Gene3D" id="3.40.50.300">
    <property type="entry name" value="P-loop containing nucleotide triphosphate hydrolases"/>
    <property type="match status" value="1"/>
</dbReference>
<dbReference type="KEGG" id="sgd:ELQ87_39085"/>
<dbReference type="RefSeq" id="WP_127182351.1">
    <property type="nucleotide sequence ID" value="NZ_CP029078.1"/>
</dbReference>
<evidence type="ECO:0000259" key="5">
    <source>
        <dbReference type="Pfam" id="PF13476"/>
    </source>
</evidence>
<reference evidence="7 9" key="1">
    <citation type="submission" date="2018-04" db="EMBL/GenBank/DDBJ databases">
        <title>Complete genome sequences of Streptomyces griseoviridis K61 and characterization of antagonistic properties of biological control agents.</title>
        <authorList>
            <person name="Mariita R.M."/>
            <person name="Sello J.K."/>
        </authorList>
    </citation>
    <scope>NUCLEOTIDE SEQUENCE [LARGE SCALE GENOMIC DNA]</scope>
    <source>
        <strain evidence="7 9">K61</strain>
    </source>
</reference>
<dbReference type="InterPro" id="IPR027417">
    <property type="entry name" value="P-loop_NTPase"/>
</dbReference>
<comment type="similarity">
    <text evidence="1">Belongs to the SMC family. SbcC subfamily.</text>
</comment>
<feature type="coiled-coil region" evidence="4">
    <location>
        <begin position="422"/>
        <end position="449"/>
    </location>
</feature>
<evidence type="ECO:0000256" key="1">
    <source>
        <dbReference type="ARBA" id="ARBA00006930"/>
    </source>
</evidence>
<evidence type="ECO:0000256" key="2">
    <source>
        <dbReference type="ARBA" id="ARBA00011322"/>
    </source>
</evidence>
<evidence type="ECO:0000313" key="7">
    <source>
        <dbReference type="EMBL" id="QCN83575.1"/>
    </source>
</evidence>
<protein>
    <recommendedName>
        <fullName evidence="3">Nuclease SbcCD subunit C</fullName>
    </recommendedName>
</protein>
<proteinExistence type="inferred from homology"/>
<dbReference type="GO" id="GO:0016887">
    <property type="term" value="F:ATP hydrolysis activity"/>
    <property type="evidence" value="ECO:0007669"/>
    <property type="project" value="InterPro"/>
</dbReference>
<dbReference type="AlphaFoldDB" id="A0A3S9ZP75"/>
<dbReference type="GO" id="GO:0006302">
    <property type="term" value="P:double-strand break repair"/>
    <property type="evidence" value="ECO:0007669"/>
    <property type="project" value="InterPro"/>
</dbReference>
<evidence type="ECO:0000256" key="4">
    <source>
        <dbReference type="SAM" id="Coils"/>
    </source>
</evidence>
<evidence type="ECO:0000313" key="8">
    <source>
        <dbReference type="Proteomes" id="UP000271291"/>
    </source>
</evidence>
<accession>A0A3S9ZP75</accession>
<gene>
    <name evidence="7" type="ORF">DDJ31_00150</name>
    <name evidence="6" type="ORF">ELQ87_39085</name>
</gene>
<name>A0A3S9ZP75_STRGD</name>
<evidence type="ECO:0000313" key="9">
    <source>
        <dbReference type="Proteomes" id="UP000501753"/>
    </source>
</evidence>
<dbReference type="SUPFAM" id="SSF52540">
    <property type="entry name" value="P-loop containing nucleoside triphosphate hydrolases"/>
    <property type="match status" value="1"/>
</dbReference>
<evidence type="ECO:0000313" key="6">
    <source>
        <dbReference type="EMBL" id="AZS89587.1"/>
    </source>
</evidence>
<dbReference type="PANTHER" id="PTHR32114:SF2">
    <property type="entry name" value="ABC TRANSPORTER ABCH.3"/>
    <property type="match status" value="1"/>
</dbReference>
<comment type="subunit">
    <text evidence="2">Heterodimer of SbcC and SbcD.</text>
</comment>
<keyword evidence="4" id="KW-0175">Coiled coil</keyword>